<dbReference type="InterPro" id="IPR032675">
    <property type="entry name" value="LRR_dom_sf"/>
</dbReference>
<dbReference type="EMBL" id="JAQZHK010000005">
    <property type="protein sequence ID" value="MDY3513088.1"/>
    <property type="molecule type" value="Genomic_DNA"/>
</dbReference>
<evidence type="ECO:0000256" key="2">
    <source>
        <dbReference type="ARBA" id="ARBA00022729"/>
    </source>
</evidence>
<reference evidence="6" key="2">
    <citation type="submission" date="2023-01" db="EMBL/GenBank/DDBJ databases">
        <title>Genome-based studies on antimicrobial resistance profiles of Riemerella anatipestifer in China, 1994 to 2021.</title>
        <authorList>
            <person name="Yang Z."/>
            <person name="Zhu D."/>
        </authorList>
    </citation>
    <scope>NUCLEOTIDE SEQUENCE</scope>
    <source>
        <strain evidence="6">RCAD1218</strain>
    </source>
</reference>
<accession>A0AAP3EWB1</accession>
<comment type="caution">
    <text evidence="5">The sequence shown here is derived from an EMBL/GenBank/DDBJ whole genome shotgun (WGS) entry which is preliminary data.</text>
</comment>
<evidence type="ECO:0000313" key="6">
    <source>
        <dbReference type="EMBL" id="MDY3513088.1"/>
    </source>
</evidence>
<dbReference type="PANTHER" id="PTHR47566">
    <property type="match status" value="1"/>
</dbReference>
<name>A0AAP3EWB1_RIEAN</name>
<dbReference type="PANTHER" id="PTHR47566:SF1">
    <property type="entry name" value="PROTEIN NUD1"/>
    <property type="match status" value="1"/>
</dbReference>
<sequence length="372" mass="40887">MKKLLLSGLVLSHMVVLSQNVNIPDSEFKQALIKHYPKIDTNGDGEISVTEAEALTDRLDLSDKKINNLTGLEAFKNVEEIQLYYNTGSLTEIDFSGNKALKRVYLEGSNISSINISQNTELEDLNSYYNNLTSLDVSQNTKLKILNFGDNQISNIDLSKNPELITLDGYNNQLTSLNIDNNTKLTSLSCYGNSLTNISIDKNPKLVSVDLSNNKIETLDASKNPDLVNLSLASNNLNSLNIAFGSYANFSGLDITNNPNLTCVKITEGEKVSSTWQQDSGVTYNTDCGTMSTSNLSSSSDDVTLYPNPVKDILYITSKKTVSEINLYDASGTLILSNTHGKTIDLNHLKKGVYLLSIKVDGKMITKKIIKQ</sequence>
<dbReference type="EMBL" id="JAOZYT010000018">
    <property type="protein sequence ID" value="MCW0523526.1"/>
    <property type="molecule type" value="Genomic_DNA"/>
</dbReference>
<dbReference type="Pfam" id="PF18962">
    <property type="entry name" value="Por_Secre_tail"/>
    <property type="match status" value="1"/>
</dbReference>
<protein>
    <submittedName>
        <fullName evidence="5">T9SS type A sorting domain-containing protein</fullName>
    </submittedName>
</protein>
<evidence type="ECO:0000256" key="3">
    <source>
        <dbReference type="ARBA" id="ARBA00022737"/>
    </source>
</evidence>
<evidence type="ECO:0000259" key="4">
    <source>
        <dbReference type="Pfam" id="PF18962"/>
    </source>
</evidence>
<reference evidence="5" key="1">
    <citation type="submission" date="2022-10" db="EMBL/GenBank/DDBJ databases">
        <title>Sifting through the core-genome to identify putative cross-protective antigens against Riemerella anatipestifer.</title>
        <authorList>
            <person name="Zheng X."/>
            <person name="Zhang W."/>
        </authorList>
    </citation>
    <scope>NUCLEOTIDE SEQUENCE</scope>
    <source>
        <strain evidence="5">ZWRA178</strain>
    </source>
</reference>
<dbReference type="SUPFAM" id="SSF52058">
    <property type="entry name" value="L domain-like"/>
    <property type="match status" value="1"/>
</dbReference>
<dbReference type="Proteomes" id="UP001207440">
    <property type="component" value="Unassembled WGS sequence"/>
</dbReference>
<dbReference type="Pfam" id="PF12799">
    <property type="entry name" value="LRR_4"/>
    <property type="match status" value="1"/>
</dbReference>
<proteinExistence type="predicted"/>
<organism evidence="5 7">
    <name type="scientific">Riemerella anatipestifer</name>
    <name type="common">Moraxella anatipestifer</name>
    <dbReference type="NCBI Taxonomy" id="34085"/>
    <lineage>
        <taxon>Bacteria</taxon>
        <taxon>Pseudomonadati</taxon>
        <taxon>Bacteroidota</taxon>
        <taxon>Flavobacteriia</taxon>
        <taxon>Flavobacteriales</taxon>
        <taxon>Weeksellaceae</taxon>
        <taxon>Riemerella</taxon>
    </lineage>
</organism>
<feature type="domain" description="Secretion system C-terminal sorting" evidence="4">
    <location>
        <begin position="305"/>
        <end position="370"/>
    </location>
</feature>
<evidence type="ECO:0000256" key="1">
    <source>
        <dbReference type="ARBA" id="ARBA00022614"/>
    </source>
</evidence>
<keyword evidence="3" id="KW-0677">Repeat</keyword>
<dbReference type="AlphaFoldDB" id="A0AAP3EWB1"/>
<dbReference type="InterPro" id="IPR052574">
    <property type="entry name" value="CDIRP"/>
</dbReference>
<evidence type="ECO:0000313" key="7">
    <source>
        <dbReference type="Proteomes" id="UP001207440"/>
    </source>
</evidence>
<gene>
    <name evidence="5" type="ORF">OKE68_04245</name>
    <name evidence="6" type="ORF">PG303_07670</name>
</gene>
<dbReference type="InterPro" id="IPR025875">
    <property type="entry name" value="Leu-rich_rpt_4"/>
</dbReference>
<keyword evidence="1" id="KW-0433">Leucine-rich repeat</keyword>
<keyword evidence="2" id="KW-0732">Signal</keyword>
<evidence type="ECO:0000313" key="5">
    <source>
        <dbReference type="EMBL" id="MCW0523526.1"/>
    </source>
</evidence>
<dbReference type="GO" id="GO:0035591">
    <property type="term" value="F:signaling adaptor activity"/>
    <property type="evidence" value="ECO:0007669"/>
    <property type="project" value="TreeGrafter"/>
</dbReference>
<dbReference type="Proteomes" id="UP001284033">
    <property type="component" value="Unassembled WGS sequence"/>
</dbReference>
<dbReference type="InterPro" id="IPR026444">
    <property type="entry name" value="Secre_tail"/>
</dbReference>
<dbReference type="RefSeq" id="WP_004918568.1">
    <property type="nucleotide sequence ID" value="NZ_CP011859.1"/>
</dbReference>
<dbReference type="Gene3D" id="3.80.10.10">
    <property type="entry name" value="Ribonuclease Inhibitor"/>
    <property type="match status" value="1"/>
</dbReference>
<dbReference type="NCBIfam" id="TIGR04183">
    <property type="entry name" value="Por_Secre_tail"/>
    <property type="match status" value="1"/>
</dbReference>